<gene>
    <name evidence="8" type="ORF">CEURO_LOCUS3314</name>
</gene>
<dbReference type="AlphaFoldDB" id="A0A9P0YMX3"/>
<evidence type="ECO:0000256" key="2">
    <source>
        <dbReference type="ARBA" id="ARBA00023015"/>
    </source>
</evidence>
<evidence type="ECO:0000256" key="1">
    <source>
        <dbReference type="ARBA" id="ARBA00004123"/>
    </source>
</evidence>
<dbReference type="Pfam" id="PF03106">
    <property type="entry name" value="WRKY"/>
    <property type="match status" value="1"/>
</dbReference>
<evidence type="ECO:0000256" key="4">
    <source>
        <dbReference type="ARBA" id="ARBA00023163"/>
    </source>
</evidence>
<feature type="region of interest" description="Disordered" evidence="6">
    <location>
        <begin position="83"/>
        <end position="107"/>
    </location>
</feature>
<dbReference type="SMART" id="SM00774">
    <property type="entry name" value="WRKY"/>
    <property type="match status" value="1"/>
</dbReference>
<name>A0A9P0YMX3_CUSEU</name>
<dbReference type="PROSITE" id="PS50811">
    <property type="entry name" value="WRKY"/>
    <property type="match status" value="1"/>
</dbReference>
<dbReference type="InterPro" id="IPR036576">
    <property type="entry name" value="WRKY_dom_sf"/>
</dbReference>
<keyword evidence="2" id="KW-0805">Transcription regulation</keyword>
<dbReference type="GO" id="GO:0043565">
    <property type="term" value="F:sequence-specific DNA binding"/>
    <property type="evidence" value="ECO:0007669"/>
    <property type="project" value="InterPro"/>
</dbReference>
<dbReference type="Gene3D" id="2.20.25.80">
    <property type="entry name" value="WRKY domain"/>
    <property type="match status" value="1"/>
</dbReference>
<feature type="domain" description="WRKY" evidence="7">
    <location>
        <begin position="116"/>
        <end position="165"/>
    </location>
</feature>
<comment type="caution">
    <text evidence="8">The sequence shown here is derived from an EMBL/GenBank/DDBJ whole genome shotgun (WGS) entry which is preliminary data.</text>
</comment>
<evidence type="ECO:0000256" key="5">
    <source>
        <dbReference type="ARBA" id="ARBA00023242"/>
    </source>
</evidence>
<keyword evidence="4" id="KW-0804">Transcription</keyword>
<dbReference type="GO" id="GO:0005634">
    <property type="term" value="C:nucleus"/>
    <property type="evidence" value="ECO:0007669"/>
    <property type="project" value="UniProtKB-SubCell"/>
</dbReference>
<feature type="region of interest" description="Disordered" evidence="6">
    <location>
        <begin position="184"/>
        <end position="205"/>
    </location>
</feature>
<dbReference type="OrthoDB" id="2021064at2759"/>
<evidence type="ECO:0000313" key="9">
    <source>
        <dbReference type="Proteomes" id="UP001152484"/>
    </source>
</evidence>
<dbReference type="InterPro" id="IPR044810">
    <property type="entry name" value="WRKY_plant"/>
</dbReference>
<dbReference type="Proteomes" id="UP001152484">
    <property type="component" value="Unassembled WGS sequence"/>
</dbReference>
<feature type="region of interest" description="Disordered" evidence="6">
    <location>
        <begin position="232"/>
        <end position="269"/>
    </location>
</feature>
<keyword evidence="9" id="KW-1185">Reference proteome</keyword>
<evidence type="ECO:0000259" key="7">
    <source>
        <dbReference type="PROSITE" id="PS50811"/>
    </source>
</evidence>
<comment type="subcellular location">
    <subcellularLocation>
        <location evidence="1">Nucleus</location>
    </subcellularLocation>
</comment>
<dbReference type="SUPFAM" id="SSF118290">
    <property type="entry name" value="WRKY DNA-binding domain"/>
    <property type="match status" value="1"/>
</dbReference>
<keyword evidence="5" id="KW-0539">Nucleus</keyword>
<dbReference type="PANTHER" id="PTHR31282">
    <property type="entry name" value="WRKY TRANSCRIPTION FACTOR 21-RELATED"/>
    <property type="match status" value="1"/>
</dbReference>
<evidence type="ECO:0000313" key="8">
    <source>
        <dbReference type="EMBL" id="CAH9069651.1"/>
    </source>
</evidence>
<feature type="compositionally biased region" description="Polar residues" evidence="6">
    <location>
        <begin position="83"/>
        <end position="97"/>
    </location>
</feature>
<sequence>MDKPESPRVCRKRVVAELMKGKASAAELQAVLRHNRLGDDGFNNFAQLTLEIGRSFTQAIFDLTSYGVAPRVYPVAAGSANSGNPIQECSDQQNYNSKKTRTGRYNKRNSEETWTNISKTMEDGGAWRKYGQKIILKSEYPRCYFRCTHKYVAGCRATKQVQRTQDGMYQSTYYSRHTCNNNDGNNDIITTDHNQRRRRRQKVTHNVPCMEVHDRATKDPNHHHQQELITLVKKDEETSQSEISGESGSPGDHHHHHHHVSYSNDENLDEDDSNGIWKDLMVSTSGNIFYNNTATRCSSMGGIFSYDLDMESVAGLDPIFPVDSDI</sequence>
<feature type="compositionally biased region" description="Basic residues" evidence="6">
    <location>
        <begin position="98"/>
        <end position="107"/>
    </location>
</feature>
<evidence type="ECO:0000256" key="3">
    <source>
        <dbReference type="ARBA" id="ARBA00023125"/>
    </source>
</evidence>
<dbReference type="InterPro" id="IPR003657">
    <property type="entry name" value="WRKY_dom"/>
</dbReference>
<reference evidence="8" key="1">
    <citation type="submission" date="2022-07" db="EMBL/GenBank/DDBJ databases">
        <authorList>
            <person name="Macas J."/>
            <person name="Novak P."/>
            <person name="Neumann P."/>
        </authorList>
    </citation>
    <scope>NUCLEOTIDE SEQUENCE</scope>
</reference>
<organism evidence="8 9">
    <name type="scientific">Cuscuta europaea</name>
    <name type="common">European dodder</name>
    <dbReference type="NCBI Taxonomy" id="41803"/>
    <lineage>
        <taxon>Eukaryota</taxon>
        <taxon>Viridiplantae</taxon>
        <taxon>Streptophyta</taxon>
        <taxon>Embryophyta</taxon>
        <taxon>Tracheophyta</taxon>
        <taxon>Spermatophyta</taxon>
        <taxon>Magnoliopsida</taxon>
        <taxon>eudicotyledons</taxon>
        <taxon>Gunneridae</taxon>
        <taxon>Pentapetalae</taxon>
        <taxon>asterids</taxon>
        <taxon>lamiids</taxon>
        <taxon>Solanales</taxon>
        <taxon>Convolvulaceae</taxon>
        <taxon>Cuscuteae</taxon>
        <taxon>Cuscuta</taxon>
        <taxon>Cuscuta subgen. Cuscuta</taxon>
    </lineage>
</organism>
<proteinExistence type="predicted"/>
<keyword evidence="3" id="KW-0238">DNA-binding</keyword>
<evidence type="ECO:0000256" key="6">
    <source>
        <dbReference type="SAM" id="MobiDB-lite"/>
    </source>
</evidence>
<accession>A0A9P0YMX3</accession>
<dbReference type="GO" id="GO:0003700">
    <property type="term" value="F:DNA-binding transcription factor activity"/>
    <property type="evidence" value="ECO:0007669"/>
    <property type="project" value="InterPro"/>
</dbReference>
<dbReference type="EMBL" id="CAMAPE010000005">
    <property type="protein sequence ID" value="CAH9069651.1"/>
    <property type="molecule type" value="Genomic_DNA"/>
</dbReference>
<protein>
    <recommendedName>
        <fullName evidence="7">WRKY domain-containing protein</fullName>
    </recommendedName>
</protein>